<gene>
    <name evidence="5" type="ORF">G6F50_017362</name>
</gene>
<dbReference type="AlphaFoldDB" id="A0A9P6XR88"/>
<evidence type="ECO:0000256" key="1">
    <source>
        <dbReference type="ARBA" id="ARBA00023015"/>
    </source>
</evidence>
<dbReference type="EMBL" id="JAANIU010012602">
    <property type="protein sequence ID" value="KAG1530372.1"/>
    <property type="molecule type" value="Genomic_DNA"/>
</dbReference>
<keyword evidence="6" id="KW-1185">Reference proteome</keyword>
<evidence type="ECO:0000256" key="3">
    <source>
        <dbReference type="ARBA" id="ARBA00023163"/>
    </source>
</evidence>
<reference evidence="5 6" key="1">
    <citation type="journal article" date="2020" name="Microb. Genom.">
        <title>Genetic diversity of clinical and environmental Mucorales isolates obtained from an investigation of mucormycosis cases among solid organ transplant recipients.</title>
        <authorList>
            <person name="Nguyen M.H."/>
            <person name="Kaul D."/>
            <person name="Muto C."/>
            <person name="Cheng S.J."/>
            <person name="Richter R.A."/>
            <person name="Bruno V.M."/>
            <person name="Liu G."/>
            <person name="Beyhan S."/>
            <person name="Sundermann A.J."/>
            <person name="Mounaud S."/>
            <person name="Pasculle A.W."/>
            <person name="Nierman W.C."/>
            <person name="Driscoll E."/>
            <person name="Cumbie R."/>
            <person name="Clancy C.J."/>
            <person name="Dupont C.L."/>
        </authorList>
    </citation>
    <scope>NUCLEOTIDE SEQUENCE [LARGE SCALE GENOMIC DNA]</scope>
    <source>
        <strain evidence="5 6">GL24</strain>
    </source>
</reference>
<comment type="caution">
    <text evidence="5">The sequence shown here is derived from an EMBL/GenBank/DDBJ whole genome shotgun (WGS) entry which is preliminary data.</text>
</comment>
<dbReference type="InterPro" id="IPR008920">
    <property type="entry name" value="TF_FadR/GntR_C"/>
</dbReference>
<protein>
    <recommendedName>
        <fullName evidence="4">GntR C-terminal domain-containing protein</fullName>
    </recommendedName>
</protein>
<evidence type="ECO:0000313" key="5">
    <source>
        <dbReference type="EMBL" id="KAG1530372.1"/>
    </source>
</evidence>
<evidence type="ECO:0000256" key="2">
    <source>
        <dbReference type="ARBA" id="ARBA00023125"/>
    </source>
</evidence>
<dbReference type="Gene3D" id="1.20.120.530">
    <property type="entry name" value="GntR ligand-binding domain-like"/>
    <property type="match status" value="1"/>
</dbReference>
<feature type="domain" description="GntR C-terminal" evidence="4">
    <location>
        <begin position="7"/>
        <end position="91"/>
    </location>
</feature>
<keyword evidence="2" id="KW-0238">DNA-binding</keyword>
<dbReference type="Pfam" id="PF07729">
    <property type="entry name" value="FCD"/>
    <property type="match status" value="1"/>
</dbReference>
<organism evidence="5 6">
    <name type="scientific">Rhizopus delemar</name>
    <dbReference type="NCBI Taxonomy" id="936053"/>
    <lineage>
        <taxon>Eukaryota</taxon>
        <taxon>Fungi</taxon>
        <taxon>Fungi incertae sedis</taxon>
        <taxon>Mucoromycota</taxon>
        <taxon>Mucoromycotina</taxon>
        <taxon>Mucoromycetes</taxon>
        <taxon>Mucorales</taxon>
        <taxon>Mucorineae</taxon>
        <taxon>Rhizopodaceae</taxon>
        <taxon>Rhizopus</taxon>
    </lineage>
</organism>
<proteinExistence type="predicted"/>
<dbReference type="Proteomes" id="UP000740926">
    <property type="component" value="Unassembled WGS sequence"/>
</dbReference>
<accession>A0A9P6XR88</accession>
<dbReference type="PANTHER" id="PTHR43537:SF5">
    <property type="entry name" value="UXU OPERON TRANSCRIPTIONAL REGULATOR"/>
    <property type="match status" value="1"/>
</dbReference>
<keyword evidence="1" id="KW-0805">Transcription regulation</keyword>
<dbReference type="PANTHER" id="PTHR43537">
    <property type="entry name" value="TRANSCRIPTIONAL REGULATOR, GNTR FAMILY"/>
    <property type="match status" value="1"/>
</dbReference>
<dbReference type="SUPFAM" id="SSF48008">
    <property type="entry name" value="GntR ligand-binding domain-like"/>
    <property type="match status" value="1"/>
</dbReference>
<evidence type="ECO:0000313" key="6">
    <source>
        <dbReference type="Proteomes" id="UP000740926"/>
    </source>
</evidence>
<name>A0A9P6XR88_9FUNG</name>
<keyword evidence="3" id="KW-0804">Transcription</keyword>
<dbReference type="GO" id="GO:0003677">
    <property type="term" value="F:DNA binding"/>
    <property type="evidence" value="ECO:0007669"/>
    <property type="project" value="UniProtKB-KW"/>
</dbReference>
<evidence type="ECO:0000259" key="4">
    <source>
        <dbReference type="Pfam" id="PF07729"/>
    </source>
</evidence>
<dbReference type="InterPro" id="IPR011711">
    <property type="entry name" value="GntR_C"/>
</dbReference>
<sequence>MREQMMDKAANEEADRRFHLYIAQSTGNSVLLATVTSMWDQAQGPIWEKLEPHFHTQELRQGSQEDHQRIFSALVAGDAQAARQAMRAHLERVIGEFAQGWR</sequence>